<evidence type="ECO:0000313" key="3">
    <source>
        <dbReference type="RefSeq" id="XP_013170624.1"/>
    </source>
</evidence>
<organism evidence="3">
    <name type="scientific">Papilio xuthus</name>
    <name type="common">Asian swallowtail butterfly</name>
    <dbReference type="NCBI Taxonomy" id="66420"/>
    <lineage>
        <taxon>Eukaryota</taxon>
        <taxon>Metazoa</taxon>
        <taxon>Ecdysozoa</taxon>
        <taxon>Arthropoda</taxon>
        <taxon>Hexapoda</taxon>
        <taxon>Insecta</taxon>
        <taxon>Pterygota</taxon>
        <taxon>Neoptera</taxon>
        <taxon>Endopterygota</taxon>
        <taxon>Lepidoptera</taxon>
        <taxon>Glossata</taxon>
        <taxon>Ditrysia</taxon>
        <taxon>Papilionoidea</taxon>
        <taxon>Papilionidae</taxon>
        <taxon>Papilioninae</taxon>
        <taxon>Papilio</taxon>
    </lineage>
</organism>
<accession>A0AAJ6ZE63</accession>
<dbReference type="RefSeq" id="XP_013170624.1">
    <property type="nucleotide sequence ID" value="XM_013315170.1"/>
</dbReference>
<dbReference type="Proteomes" id="UP000694872">
    <property type="component" value="Unplaced"/>
</dbReference>
<evidence type="ECO:0000256" key="1">
    <source>
        <dbReference type="SAM" id="Coils"/>
    </source>
</evidence>
<evidence type="ECO:0000256" key="2">
    <source>
        <dbReference type="SAM" id="MobiDB-lite"/>
    </source>
</evidence>
<sequence>MNCYKDYTQKARKLGLYESHIILCGDITPKLNHYIQILDDLKITEGSYQEYYGEVKKIVNSFIIHWTEVMNKAIKEADKVIKLVNRQELIDSVQKTIEMQNIKQIFFEQSFLPVTCPEEKVAYDEILMLYDNNIEGLKNLENVINQIRDQKSAEEFSKDHFSKSLRSKNDTFRFTHTYIAVMLTKNIDNIRISLEEIAHRVRNNLHQLEEKRGEELNCLLDKLYNKNKEQLAVSRKPWRDSSQIAEVRIVQKCLDKLKCRIESHKEGVLARVKEEADYWNEKLKEFNQIDKTFKDLNEIEQKVREQQQTYLSLRDTEIPPTKRRCWEHMEKMFNTKLEHLEERKKEAGRALLSFFSVRGPDHIFYKDSIGRYYVDEYGHKVYCYDYGLNMYHVDCKGEFFEAHDTEAYYYDINGRYVIDENGDKTYKIAPCTSSYRMVDDLLTKCTVDCGHSERQNKSCKMDIRHCGDDIQVPKIKMQNIKGTLSKETALYLWDSFGHILPEVLYQVAMEEPKNPIHCLAHKLIRFKYSRTLTEMEQKRAEAAKYRDAIYKERKDKAVAASKEWKSKQVKRRKPEESDDAEVQAAYGAHVACQEFINFLPNFYG</sequence>
<proteinExistence type="predicted"/>
<feature type="coiled-coil region" evidence="1">
    <location>
        <begin position="289"/>
        <end position="316"/>
    </location>
</feature>
<gene>
    <name evidence="3" type="primary">LOC106120016</name>
</gene>
<protein>
    <submittedName>
        <fullName evidence="3">Uncharacterized protein LOC106120016 isoform X1</fullName>
    </submittedName>
</protein>
<dbReference type="AlphaFoldDB" id="A0AAJ6ZE63"/>
<dbReference type="GeneID" id="106120016"/>
<name>A0AAJ6ZE63_PAPXU</name>
<dbReference type="KEGG" id="pxu:106120016"/>
<keyword evidence="1" id="KW-0175">Coiled coil</keyword>
<reference evidence="3" key="1">
    <citation type="submission" date="2025-08" db="UniProtKB">
        <authorList>
            <consortium name="RefSeq"/>
        </authorList>
    </citation>
    <scope>IDENTIFICATION</scope>
</reference>
<feature type="region of interest" description="Disordered" evidence="2">
    <location>
        <begin position="558"/>
        <end position="578"/>
    </location>
</feature>